<dbReference type="EMBL" id="PP511897">
    <property type="protein sequence ID" value="XCD08605.1"/>
    <property type="molecule type" value="Genomic_DNA"/>
</dbReference>
<dbReference type="Pfam" id="PF20577">
    <property type="entry name" value="Phage_ORF5"/>
    <property type="match status" value="1"/>
</dbReference>
<evidence type="ECO:0000313" key="1">
    <source>
        <dbReference type="EMBL" id="XCD08605.1"/>
    </source>
</evidence>
<proteinExistence type="predicted"/>
<accession>A0AAU8BA04</accession>
<protein>
    <submittedName>
        <fullName evidence="1">Nonstructural protein</fullName>
    </submittedName>
</protein>
<dbReference type="InterPro" id="IPR046781">
    <property type="entry name" value="Phage_ORF5"/>
</dbReference>
<name>A0AAU8BA04_9VIRU</name>
<reference evidence="1" key="1">
    <citation type="submission" date="2024-03" db="EMBL/GenBank/DDBJ databases">
        <title>Diverse circular DNA viruses in blood, oral, and fecal samples of captive lemurs.</title>
        <authorList>
            <person name="Paietta E.N."/>
            <person name="Kraberger S."/>
            <person name="Lund M.C."/>
            <person name="Custer J.M."/>
            <person name="Vargas K.M."/>
            <person name="Ehmke E.E."/>
            <person name="Yoder A.D."/>
            <person name="Varsani A."/>
        </authorList>
    </citation>
    <scope>NUCLEOTIDE SEQUENCE</scope>
    <source>
        <strain evidence="1">Duke_43SS_94</strain>
    </source>
</reference>
<organism evidence="1">
    <name type="scientific">Dulem virus 84</name>
    <dbReference type="NCBI Taxonomy" id="3145795"/>
    <lineage>
        <taxon>Viruses</taxon>
        <taxon>Monodnaviria</taxon>
        <taxon>Sangervirae</taxon>
        <taxon>Phixviricota</taxon>
        <taxon>Malgrandaviricetes</taxon>
        <taxon>Petitvirales</taxon>
        <taxon>Microviridae</taxon>
        <taxon>Microvirus</taxon>
    </lineage>
</organism>
<sequence length="105" mass="11468">MMLKAFSLLDTKTGAFGTPFFMAHVGQAIRACVDLGQDMNTTVGRHPADFVLCEVGSFDDVTGQLVAQAPYQVGVVVGFLPRGQESFVFEQPQRDALEMRKEAVQ</sequence>